<dbReference type="InterPro" id="IPR036928">
    <property type="entry name" value="AS_sf"/>
</dbReference>
<evidence type="ECO:0000256" key="4">
    <source>
        <dbReference type="ARBA" id="ARBA00022801"/>
    </source>
</evidence>
<dbReference type="Pfam" id="PF01425">
    <property type="entry name" value="Amidase"/>
    <property type="match status" value="1"/>
</dbReference>
<dbReference type="PANTHER" id="PTHR46072:SF3">
    <property type="entry name" value="AMIDASE"/>
    <property type="match status" value="1"/>
</dbReference>
<comment type="caution">
    <text evidence="6">The sequence shown here is derived from an EMBL/GenBank/DDBJ whole genome shotgun (WGS) entry which is preliminary data.</text>
</comment>
<evidence type="ECO:0000256" key="2">
    <source>
        <dbReference type="ARBA" id="ARBA00009199"/>
    </source>
</evidence>
<evidence type="ECO:0000259" key="5">
    <source>
        <dbReference type="Pfam" id="PF01425"/>
    </source>
</evidence>
<dbReference type="EC" id="3.5.1.4" evidence="3"/>
<evidence type="ECO:0000313" key="7">
    <source>
        <dbReference type="Proteomes" id="UP000774617"/>
    </source>
</evidence>
<name>A0ABQ8GDW5_9PEZI</name>
<dbReference type="PIRSF" id="PIRSF001221">
    <property type="entry name" value="Amidase_fungi"/>
    <property type="match status" value="1"/>
</dbReference>
<organism evidence="6 7">
    <name type="scientific">Macrophomina phaseolina</name>
    <dbReference type="NCBI Taxonomy" id="35725"/>
    <lineage>
        <taxon>Eukaryota</taxon>
        <taxon>Fungi</taxon>
        <taxon>Dikarya</taxon>
        <taxon>Ascomycota</taxon>
        <taxon>Pezizomycotina</taxon>
        <taxon>Dothideomycetes</taxon>
        <taxon>Dothideomycetes incertae sedis</taxon>
        <taxon>Botryosphaeriales</taxon>
        <taxon>Botryosphaeriaceae</taxon>
        <taxon>Macrophomina</taxon>
    </lineage>
</organism>
<dbReference type="EMBL" id="JAGTJR010000013">
    <property type="protein sequence ID" value="KAH7050295.1"/>
    <property type="molecule type" value="Genomic_DNA"/>
</dbReference>
<keyword evidence="4" id="KW-0378">Hydrolase</keyword>
<protein>
    <recommendedName>
        <fullName evidence="3">amidase</fullName>
        <ecNumber evidence="3">3.5.1.4</ecNumber>
    </recommendedName>
</protein>
<dbReference type="InterPro" id="IPR023631">
    <property type="entry name" value="Amidase_dom"/>
</dbReference>
<gene>
    <name evidence="6" type="ORF">B0J12DRAFT_710899</name>
</gene>
<reference evidence="6 7" key="1">
    <citation type="journal article" date="2021" name="Nat. Commun.">
        <title>Genetic determinants of endophytism in the Arabidopsis root mycobiome.</title>
        <authorList>
            <person name="Mesny F."/>
            <person name="Miyauchi S."/>
            <person name="Thiergart T."/>
            <person name="Pickel B."/>
            <person name="Atanasova L."/>
            <person name="Karlsson M."/>
            <person name="Huettel B."/>
            <person name="Barry K.W."/>
            <person name="Haridas S."/>
            <person name="Chen C."/>
            <person name="Bauer D."/>
            <person name="Andreopoulos W."/>
            <person name="Pangilinan J."/>
            <person name="LaButti K."/>
            <person name="Riley R."/>
            <person name="Lipzen A."/>
            <person name="Clum A."/>
            <person name="Drula E."/>
            <person name="Henrissat B."/>
            <person name="Kohler A."/>
            <person name="Grigoriev I.V."/>
            <person name="Martin F.M."/>
            <person name="Hacquard S."/>
        </authorList>
    </citation>
    <scope>NUCLEOTIDE SEQUENCE [LARGE SCALE GENOMIC DNA]</scope>
    <source>
        <strain evidence="6 7">MPI-SDFR-AT-0080</strain>
    </source>
</reference>
<proteinExistence type="inferred from homology"/>
<dbReference type="PROSITE" id="PS00571">
    <property type="entry name" value="AMIDASES"/>
    <property type="match status" value="1"/>
</dbReference>
<evidence type="ECO:0000256" key="1">
    <source>
        <dbReference type="ARBA" id="ARBA00001311"/>
    </source>
</evidence>
<keyword evidence="7" id="KW-1185">Reference proteome</keyword>
<dbReference type="Proteomes" id="UP000774617">
    <property type="component" value="Unassembled WGS sequence"/>
</dbReference>
<dbReference type="InterPro" id="IPR020556">
    <property type="entry name" value="Amidase_CS"/>
</dbReference>
<dbReference type="SUPFAM" id="SSF75304">
    <property type="entry name" value="Amidase signature (AS) enzymes"/>
    <property type="match status" value="1"/>
</dbReference>
<comment type="catalytic activity">
    <reaction evidence="1">
        <text>a monocarboxylic acid amide + H2O = a monocarboxylate + NH4(+)</text>
        <dbReference type="Rhea" id="RHEA:12020"/>
        <dbReference type="ChEBI" id="CHEBI:15377"/>
        <dbReference type="ChEBI" id="CHEBI:28938"/>
        <dbReference type="ChEBI" id="CHEBI:35757"/>
        <dbReference type="ChEBI" id="CHEBI:83628"/>
        <dbReference type="EC" id="3.5.1.4"/>
    </reaction>
</comment>
<comment type="similarity">
    <text evidence="2">Belongs to the amidase family.</text>
</comment>
<dbReference type="Gene3D" id="3.90.1300.10">
    <property type="entry name" value="Amidase signature (AS) domain"/>
    <property type="match status" value="1"/>
</dbReference>
<sequence length="568" mass="61158">MTRAEDNMIEQPWQLRVAAKRERSQASIPAAWRLSEEFKNSIGASATSATNLIELGAIAKSGILSSRELDITESRSASELLEKLHSGAVSAEETTVAFSKRAAVAGQLTSCLTETFFGQALERAKYLDEYLKREKRPIGPFHGLPISIKDSFRVKGVETTIGFVSFLDHGPATKNSALVDILLDLGAVLYCKTNIPQTMMTADSENNIFGRTLNPHNTSLTAGGSSGGEGALVALRGSILGVGTDVAGSIRIPSLCCGVYGFKPTADRIPFGGQVSPALHGTPGIVPCAGPLANSFADLELFFKSVLDADPSKYDSTALAVPWISALESTVEGLRQRPLRIGILPEDPSYPLHPPVKRALAEASAALGKAGHDIIQLEYSDATSTAKANGLAFQMFSIDPLDTSMKHIEKSGEPIINSVKLGMPPGEKHIYTIDELAGMNVQREQFAEAWRRVWVDKTLDIILAPGAQNTAVPHDKYSMPPYTLVWNYLDYPACIIPYGKASKELDAEPMVLDPRQGPSYIPDAVHGAPRAVQVIAPRFKDEKCLAAARIVDEVLHRVNGAESTASRL</sequence>
<accession>A0ABQ8GDW5</accession>
<dbReference type="PANTHER" id="PTHR46072">
    <property type="entry name" value="AMIDASE-RELATED-RELATED"/>
    <property type="match status" value="1"/>
</dbReference>
<evidence type="ECO:0000313" key="6">
    <source>
        <dbReference type="EMBL" id="KAH7050295.1"/>
    </source>
</evidence>
<evidence type="ECO:0000256" key="3">
    <source>
        <dbReference type="ARBA" id="ARBA00012922"/>
    </source>
</evidence>
<feature type="domain" description="Amidase" evidence="5">
    <location>
        <begin position="93"/>
        <end position="545"/>
    </location>
</feature>